<dbReference type="AlphaFoldDB" id="A0A3M7PIG6"/>
<evidence type="ECO:0000256" key="1">
    <source>
        <dbReference type="SAM" id="MobiDB-lite"/>
    </source>
</evidence>
<dbReference type="Pfam" id="PF02121">
    <property type="entry name" value="IP_trans"/>
    <property type="match status" value="2"/>
</dbReference>
<dbReference type="EMBL" id="REGN01010496">
    <property type="protein sequence ID" value="RMZ98896.1"/>
    <property type="molecule type" value="Genomic_DNA"/>
</dbReference>
<feature type="region of interest" description="Disordered" evidence="1">
    <location>
        <begin position="69"/>
        <end position="102"/>
    </location>
</feature>
<dbReference type="STRING" id="10195.A0A3M7PIG6"/>
<dbReference type="GO" id="GO:0008526">
    <property type="term" value="F:phosphatidylinositol transfer activity"/>
    <property type="evidence" value="ECO:0007669"/>
    <property type="project" value="TreeGrafter"/>
</dbReference>
<dbReference type="GO" id="GO:0031210">
    <property type="term" value="F:phosphatidylcholine binding"/>
    <property type="evidence" value="ECO:0007669"/>
    <property type="project" value="TreeGrafter"/>
</dbReference>
<accession>A0A3M7PIG6</accession>
<dbReference type="InterPro" id="IPR023393">
    <property type="entry name" value="START-like_dom_sf"/>
</dbReference>
<organism evidence="3 4">
    <name type="scientific">Brachionus plicatilis</name>
    <name type="common">Marine rotifer</name>
    <name type="synonym">Brachionus muelleri</name>
    <dbReference type="NCBI Taxonomy" id="10195"/>
    <lineage>
        <taxon>Eukaryota</taxon>
        <taxon>Metazoa</taxon>
        <taxon>Spiralia</taxon>
        <taxon>Gnathifera</taxon>
        <taxon>Rotifera</taxon>
        <taxon>Eurotatoria</taxon>
        <taxon>Monogononta</taxon>
        <taxon>Pseudotrocha</taxon>
        <taxon>Ploima</taxon>
        <taxon>Brachionidae</taxon>
        <taxon>Brachionus</taxon>
    </lineage>
</organism>
<comment type="caution">
    <text evidence="3">The sequence shown here is derived from an EMBL/GenBank/DDBJ whole genome shotgun (WGS) entry which is preliminary data.</text>
</comment>
<dbReference type="Proteomes" id="UP000276133">
    <property type="component" value="Unassembled WGS sequence"/>
</dbReference>
<dbReference type="PANTHER" id="PTHR10658:SF11">
    <property type="entry name" value="VIBRATOR, ISOFORM B"/>
    <property type="match status" value="1"/>
</dbReference>
<dbReference type="SUPFAM" id="SSF55961">
    <property type="entry name" value="Bet v1-like"/>
    <property type="match status" value="2"/>
</dbReference>
<keyword evidence="4" id="KW-1185">Reference proteome</keyword>
<evidence type="ECO:0000313" key="4">
    <source>
        <dbReference type="Proteomes" id="UP000276133"/>
    </source>
</evidence>
<evidence type="ECO:0000259" key="2">
    <source>
        <dbReference type="Pfam" id="PF02121"/>
    </source>
</evidence>
<sequence length="344" mass="40195">MKIIEYRILMPLTLEENLIGQLWSFSEISRENTGGGEGVEILVNSLFDLPLDSNGSLIYSKLPEYEDFDSQVNGSKKPKKEAKKDERSKSLERSDLANMGSQNHLHQSKTFNGILNKESNSEASNYNHDMTKYGQYTHKLYRMASKLPWFVRKLLPKDSTLIHEKSWNMYPNVKTVLTNEYFKSNIRIELDTITREVKNGNFEHNVHKLTQEQLEKREIVYIDIAEKLSNDNSNEDPSIFKSKKTGRGPLVPGEWYKNHQPLICCYKLVTAEIKLFGLQTKCENYLKTMYKQLFAIFHRQVFCWIDKWHGITIEQVRKIEYELAKELLSKIDQGELSRNQLVNE</sequence>
<dbReference type="GO" id="GO:0035091">
    <property type="term" value="F:phosphatidylinositol binding"/>
    <property type="evidence" value="ECO:0007669"/>
    <property type="project" value="TreeGrafter"/>
</dbReference>
<dbReference type="InterPro" id="IPR055261">
    <property type="entry name" value="PI_transfer_N"/>
</dbReference>
<dbReference type="PANTHER" id="PTHR10658">
    <property type="entry name" value="PHOSPHATIDYLINOSITOL TRANSFER PROTEIN"/>
    <property type="match status" value="1"/>
</dbReference>
<feature type="compositionally biased region" description="Basic and acidic residues" evidence="1">
    <location>
        <begin position="82"/>
        <end position="95"/>
    </location>
</feature>
<dbReference type="GO" id="GO:0005737">
    <property type="term" value="C:cytoplasm"/>
    <property type="evidence" value="ECO:0007669"/>
    <property type="project" value="TreeGrafter"/>
</dbReference>
<name>A0A3M7PIG6_BRAPC</name>
<dbReference type="OrthoDB" id="10053061at2759"/>
<protein>
    <submittedName>
        <fullName evidence="3">Phosphatidylinositol transfer alpha isoform</fullName>
    </submittedName>
</protein>
<dbReference type="GO" id="GO:0008525">
    <property type="term" value="F:phosphatidylcholine transporter activity"/>
    <property type="evidence" value="ECO:0007669"/>
    <property type="project" value="TreeGrafter"/>
</dbReference>
<gene>
    <name evidence="3" type="ORF">BpHYR1_047840</name>
</gene>
<dbReference type="Gene3D" id="3.30.530.20">
    <property type="match status" value="1"/>
</dbReference>
<reference evidence="3 4" key="1">
    <citation type="journal article" date="2018" name="Sci. Rep.">
        <title>Genomic signatures of local adaptation to the degree of environmental predictability in rotifers.</title>
        <authorList>
            <person name="Franch-Gras L."/>
            <person name="Hahn C."/>
            <person name="Garcia-Roger E.M."/>
            <person name="Carmona M.J."/>
            <person name="Serra M."/>
            <person name="Gomez A."/>
        </authorList>
    </citation>
    <scope>NUCLEOTIDE SEQUENCE [LARGE SCALE GENOMIC DNA]</scope>
    <source>
        <strain evidence="3">HYR1</strain>
    </source>
</reference>
<feature type="domain" description="Phosphatidylinositol transfer protein N-terminal" evidence="2">
    <location>
        <begin position="123"/>
        <end position="323"/>
    </location>
</feature>
<proteinExistence type="predicted"/>
<feature type="domain" description="Phosphatidylinositol transfer protein N-terminal" evidence="2">
    <location>
        <begin position="1"/>
        <end position="48"/>
    </location>
</feature>
<dbReference type="InterPro" id="IPR001666">
    <property type="entry name" value="PI_transfer"/>
</dbReference>
<evidence type="ECO:0000313" key="3">
    <source>
        <dbReference type="EMBL" id="RMZ98896.1"/>
    </source>
</evidence>